<feature type="coiled-coil region" evidence="1">
    <location>
        <begin position="30"/>
        <end position="57"/>
    </location>
</feature>
<dbReference type="AlphaFoldDB" id="A0A0S4TXB7"/>
<dbReference type="EMBL" id="LN899819">
    <property type="protein sequence ID" value="CUV14692.1"/>
    <property type="molecule type" value="Genomic_DNA"/>
</dbReference>
<reference evidence="2" key="1">
    <citation type="submission" date="2015-10" db="EMBL/GenBank/DDBJ databases">
        <authorList>
            <person name="Gilbert D.G."/>
        </authorList>
    </citation>
    <scope>NUCLEOTIDE SEQUENCE</scope>
    <source>
        <strain evidence="2">Phyl III-seqv23</strain>
    </source>
</reference>
<proteinExistence type="predicted"/>
<evidence type="ECO:0000313" key="2">
    <source>
        <dbReference type="EMBL" id="CUV14692.1"/>
    </source>
</evidence>
<name>A0A0S4TXB7_RALSL</name>
<organism evidence="2">
    <name type="scientific">Ralstonia solanacearum</name>
    <name type="common">Pseudomonas solanacearum</name>
    <dbReference type="NCBI Taxonomy" id="305"/>
    <lineage>
        <taxon>Bacteria</taxon>
        <taxon>Pseudomonadati</taxon>
        <taxon>Pseudomonadota</taxon>
        <taxon>Betaproteobacteria</taxon>
        <taxon>Burkholderiales</taxon>
        <taxon>Burkholderiaceae</taxon>
        <taxon>Ralstonia</taxon>
        <taxon>Ralstonia solanacearum species complex</taxon>
    </lineage>
</organism>
<accession>A0A0S4TXB7</accession>
<keyword evidence="1" id="KW-0175">Coiled coil</keyword>
<evidence type="ECO:0000256" key="1">
    <source>
        <dbReference type="SAM" id="Coils"/>
    </source>
</evidence>
<gene>
    <name evidence="2" type="ORF">RUN39_v1_920107</name>
</gene>
<sequence length="119" mass="12661">MTRIQAAILAVLVAVGLGEFALWRHAEKKATDAKALLKTAQDENTTLRKDLKSTRASLTARSAALTAAQKAREDQRRKLDHELQANPAWAGATVPDAVWDSLHATGAGGAPAPAARITR</sequence>
<protein>
    <submittedName>
        <fullName evidence="2">Uncharacterized protein</fullName>
    </submittedName>
</protein>